<dbReference type="PROSITE" id="PS50006">
    <property type="entry name" value="FHA_DOMAIN"/>
    <property type="match status" value="1"/>
</dbReference>
<comment type="caution">
    <text evidence="2">The sequence shown here is derived from an EMBL/GenBank/DDBJ whole genome shotgun (WGS) entry which is preliminary data.</text>
</comment>
<sequence length="136" mass="15341">MAEGQFGELVPVGGGDAIPLVNEVMTIGRRESCDICLRFQNISGSHCELSLRDGIWHLRDLNSTNGVKVNGDRTLRRPLRPGDEIDIAKHKYIIQYQPRPGVKLEEIFEEEDNVFGQSLMEKAGLEKPKQPSQKRK</sequence>
<keyword evidence="3" id="KW-1185">Reference proteome</keyword>
<dbReference type="InterPro" id="IPR008984">
    <property type="entry name" value="SMAD_FHA_dom_sf"/>
</dbReference>
<reference evidence="2 3" key="1">
    <citation type="submission" date="2021-04" db="EMBL/GenBank/DDBJ databases">
        <authorList>
            <person name="Ivanova A."/>
        </authorList>
    </citation>
    <scope>NUCLEOTIDE SEQUENCE [LARGE SCALE GENOMIC DNA]</scope>
    <source>
        <strain evidence="2 3">G18</strain>
    </source>
</reference>
<dbReference type="Gene3D" id="2.60.200.20">
    <property type="match status" value="1"/>
</dbReference>
<dbReference type="SMART" id="SM00240">
    <property type="entry name" value="FHA"/>
    <property type="match status" value="1"/>
</dbReference>
<organism evidence="2 3">
    <name type="scientific">Gemmata palustris</name>
    <dbReference type="NCBI Taxonomy" id="2822762"/>
    <lineage>
        <taxon>Bacteria</taxon>
        <taxon>Pseudomonadati</taxon>
        <taxon>Planctomycetota</taxon>
        <taxon>Planctomycetia</taxon>
        <taxon>Gemmatales</taxon>
        <taxon>Gemmataceae</taxon>
        <taxon>Gemmata</taxon>
    </lineage>
</organism>
<dbReference type="SUPFAM" id="SSF49879">
    <property type="entry name" value="SMAD/FHA domain"/>
    <property type="match status" value="1"/>
</dbReference>
<dbReference type="EMBL" id="JAGKQQ010000002">
    <property type="protein sequence ID" value="MBP3960432.1"/>
    <property type="molecule type" value="Genomic_DNA"/>
</dbReference>
<dbReference type="RefSeq" id="WP_210662494.1">
    <property type="nucleotide sequence ID" value="NZ_JAGKQQ010000002.1"/>
</dbReference>
<evidence type="ECO:0000313" key="2">
    <source>
        <dbReference type="EMBL" id="MBP3960432.1"/>
    </source>
</evidence>
<dbReference type="Pfam" id="PF00498">
    <property type="entry name" value="FHA"/>
    <property type="match status" value="1"/>
</dbReference>
<gene>
    <name evidence="2" type="ORF">J8F10_34835</name>
</gene>
<dbReference type="Proteomes" id="UP000676565">
    <property type="component" value="Unassembled WGS sequence"/>
</dbReference>
<proteinExistence type="predicted"/>
<evidence type="ECO:0000313" key="3">
    <source>
        <dbReference type="Proteomes" id="UP000676565"/>
    </source>
</evidence>
<dbReference type="CDD" id="cd00060">
    <property type="entry name" value="FHA"/>
    <property type="match status" value="1"/>
</dbReference>
<dbReference type="InterPro" id="IPR050923">
    <property type="entry name" value="Cell_Proc_Reg/RNA_Proc"/>
</dbReference>
<accession>A0ABS5C456</accession>
<evidence type="ECO:0000259" key="1">
    <source>
        <dbReference type="PROSITE" id="PS50006"/>
    </source>
</evidence>
<protein>
    <submittedName>
        <fullName evidence="2">FHA domain-containing protein</fullName>
    </submittedName>
</protein>
<name>A0ABS5C456_9BACT</name>
<dbReference type="InterPro" id="IPR000253">
    <property type="entry name" value="FHA_dom"/>
</dbReference>
<feature type="domain" description="FHA" evidence="1">
    <location>
        <begin position="25"/>
        <end position="74"/>
    </location>
</feature>
<dbReference type="PANTHER" id="PTHR23308">
    <property type="entry name" value="NUCLEAR INHIBITOR OF PROTEIN PHOSPHATASE-1"/>
    <property type="match status" value="1"/>
</dbReference>